<feature type="region of interest" description="Disordered" evidence="1">
    <location>
        <begin position="1"/>
        <end position="24"/>
    </location>
</feature>
<feature type="region of interest" description="Disordered" evidence="1">
    <location>
        <begin position="159"/>
        <end position="314"/>
    </location>
</feature>
<feature type="compositionally biased region" description="Low complexity" evidence="1">
    <location>
        <begin position="268"/>
        <end position="298"/>
    </location>
</feature>
<dbReference type="SMR" id="B3MQL6"/>
<dbReference type="PROSITE" id="PS50003">
    <property type="entry name" value="PH_DOMAIN"/>
    <property type="match status" value="1"/>
</dbReference>
<dbReference type="PANTHER" id="PTHR11243:SF23">
    <property type="entry name" value="LD06925P"/>
    <property type="match status" value="1"/>
</dbReference>
<dbReference type="eggNOG" id="KOG3751">
    <property type="taxonomic scope" value="Eukaryota"/>
</dbReference>
<feature type="region of interest" description="Disordered" evidence="1">
    <location>
        <begin position="1143"/>
        <end position="1189"/>
    </location>
</feature>
<feature type="compositionally biased region" description="Low complexity" evidence="1">
    <location>
        <begin position="760"/>
        <end position="770"/>
    </location>
</feature>
<feature type="region of interest" description="Disordered" evidence="1">
    <location>
        <begin position="722"/>
        <end position="874"/>
    </location>
</feature>
<dbReference type="GO" id="GO:0008157">
    <property type="term" value="F:protein phosphatase 1 binding"/>
    <property type="evidence" value="ECO:0007669"/>
    <property type="project" value="EnsemblMetazoa"/>
</dbReference>
<dbReference type="GO" id="GO:0051491">
    <property type="term" value="P:positive regulation of filopodium assembly"/>
    <property type="evidence" value="ECO:0007669"/>
    <property type="project" value="EnsemblMetazoa"/>
</dbReference>
<dbReference type="GO" id="GO:0032433">
    <property type="term" value="C:filopodium tip"/>
    <property type="evidence" value="ECO:0007669"/>
    <property type="project" value="EnsemblMetazoa"/>
</dbReference>
<dbReference type="InterPro" id="IPR001849">
    <property type="entry name" value="PH_domain"/>
</dbReference>
<feature type="compositionally biased region" description="Low complexity" evidence="1">
    <location>
        <begin position="1016"/>
        <end position="1025"/>
    </location>
</feature>
<dbReference type="GO" id="GO:0051781">
    <property type="term" value="P:positive regulation of cell division"/>
    <property type="evidence" value="ECO:0007669"/>
    <property type="project" value="EnsemblMetazoa"/>
</dbReference>
<dbReference type="AlphaFoldDB" id="B3MQL6"/>
<evidence type="ECO:0000259" key="2">
    <source>
        <dbReference type="PROSITE" id="PS50003"/>
    </source>
</evidence>
<dbReference type="OrthoDB" id="6235964at2759"/>
<evidence type="ECO:0000313" key="5">
    <source>
        <dbReference type="Proteomes" id="UP000007801"/>
    </source>
</evidence>
<feature type="region of interest" description="Disordered" evidence="1">
    <location>
        <begin position="935"/>
        <end position="988"/>
    </location>
</feature>
<feature type="region of interest" description="Disordered" evidence="1">
    <location>
        <begin position="1008"/>
        <end position="1044"/>
    </location>
</feature>
<dbReference type="InterPro" id="IPR039665">
    <property type="entry name" value="PH_APBB1IP"/>
</dbReference>
<reference evidence="4 5" key="1">
    <citation type="journal article" date="2007" name="Nature">
        <title>Evolution of genes and genomes on the Drosophila phylogeny.</title>
        <authorList>
            <consortium name="Drosophila 12 Genomes Consortium"/>
            <person name="Clark A.G."/>
            <person name="Eisen M.B."/>
            <person name="Smith D.R."/>
            <person name="Bergman C.M."/>
            <person name="Oliver B."/>
            <person name="Markow T.A."/>
            <person name="Kaufman T.C."/>
            <person name="Kellis M."/>
            <person name="Gelbart W."/>
            <person name="Iyer V.N."/>
            <person name="Pollard D.A."/>
            <person name="Sackton T.B."/>
            <person name="Larracuente A.M."/>
            <person name="Singh N.D."/>
            <person name="Abad J.P."/>
            <person name="Abt D.N."/>
            <person name="Adryan B."/>
            <person name="Aguade M."/>
            <person name="Akashi H."/>
            <person name="Anderson W.W."/>
            <person name="Aquadro C.F."/>
            <person name="Ardell D.H."/>
            <person name="Arguello R."/>
            <person name="Artieri C.G."/>
            <person name="Barbash D.A."/>
            <person name="Barker D."/>
            <person name="Barsanti P."/>
            <person name="Batterham P."/>
            <person name="Batzoglou S."/>
            <person name="Begun D."/>
            <person name="Bhutkar A."/>
            <person name="Blanco E."/>
            <person name="Bosak S.A."/>
            <person name="Bradley R.K."/>
            <person name="Brand A.D."/>
            <person name="Brent M.R."/>
            <person name="Brooks A.N."/>
            <person name="Brown R.H."/>
            <person name="Butlin R.K."/>
            <person name="Caggese C."/>
            <person name="Calvi B.R."/>
            <person name="Bernardo de Carvalho A."/>
            <person name="Caspi A."/>
            <person name="Castrezana S."/>
            <person name="Celniker S.E."/>
            <person name="Chang J.L."/>
            <person name="Chapple C."/>
            <person name="Chatterji S."/>
            <person name="Chinwalla A."/>
            <person name="Civetta A."/>
            <person name="Clifton S.W."/>
            <person name="Comeron J.M."/>
            <person name="Costello J.C."/>
            <person name="Coyne J.A."/>
            <person name="Daub J."/>
            <person name="David R.G."/>
            <person name="Delcher A.L."/>
            <person name="Delehaunty K."/>
            <person name="Do C.B."/>
            <person name="Ebling H."/>
            <person name="Edwards K."/>
            <person name="Eickbush T."/>
            <person name="Evans J.D."/>
            <person name="Filipski A."/>
            <person name="Findeiss S."/>
            <person name="Freyhult E."/>
            <person name="Fulton L."/>
            <person name="Fulton R."/>
            <person name="Garcia A.C."/>
            <person name="Gardiner A."/>
            <person name="Garfield D.A."/>
            <person name="Garvin B.E."/>
            <person name="Gibson G."/>
            <person name="Gilbert D."/>
            <person name="Gnerre S."/>
            <person name="Godfrey J."/>
            <person name="Good R."/>
            <person name="Gotea V."/>
            <person name="Gravely B."/>
            <person name="Greenberg A.J."/>
            <person name="Griffiths-Jones S."/>
            <person name="Gross S."/>
            <person name="Guigo R."/>
            <person name="Gustafson E.A."/>
            <person name="Haerty W."/>
            <person name="Hahn M.W."/>
            <person name="Halligan D.L."/>
            <person name="Halpern A.L."/>
            <person name="Halter G.M."/>
            <person name="Han M.V."/>
            <person name="Heger A."/>
            <person name="Hillier L."/>
            <person name="Hinrichs A.S."/>
            <person name="Holmes I."/>
            <person name="Hoskins R.A."/>
            <person name="Hubisz M.J."/>
            <person name="Hultmark D."/>
            <person name="Huntley M.A."/>
            <person name="Jaffe D.B."/>
            <person name="Jagadeeshan S."/>
            <person name="Jeck W.R."/>
            <person name="Johnson J."/>
            <person name="Jones C.D."/>
            <person name="Jordan W.C."/>
            <person name="Karpen G.H."/>
            <person name="Kataoka E."/>
            <person name="Keightley P.D."/>
            <person name="Kheradpour P."/>
            <person name="Kirkness E.F."/>
            <person name="Koerich L.B."/>
            <person name="Kristiansen K."/>
            <person name="Kudrna D."/>
            <person name="Kulathinal R.J."/>
            <person name="Kumar S."/>
            <person name="Kwok R."/>
            <person name="Lander E."/>
            <person name="Langley C.H."/>
            <person name="Lapoint R."/>
            <person name="Lazzaro B.P."/>
            <person name="Lee S.J."/>
            <person name="Levesque L."/>
            <person name="Li R."/>
            <person name="Lin C.F."/>
            <person name="Lin M.F."/>
            <person name="Lindblad-Toh K."/>
            <person name="Llopart A."/>
            <person name="Long M."/>
            <person name="Low L."/>
            <person name="Lozovsky E."/>
            <person name="Lu J."/>
            <person name="Luo M."/>
            <person name="Machado C.A."/>
            <person name="Makalowski W."/>
            <person name="Marzo M."/>
            <person name="Matsuda M."/>
            <person name="Matzkin L."/>
            <person name="McAllister B."/>
            <person name="McBride C.S."/>
            <person name="McKernan B."/>
            <person name="McKernan K."/>
            <person name="Mendez-Lago M."/>
            <person name="Minx P."/>
            <person name="Mollenhauer M.U."/>
            <person name="Montooth K."/>
            <person name="Mount S.M."/>
            <person name="Mu X."/>
            <person name="Myers E."/>
            <person name="Negre B."/>
            <person name="Newfeld S."/>
            <person name="Nielsen R."/>
            <person name="Noor M.A."/>
            <person name="O'Grady P."/>
            <person name="Pachter L."/>
            <person name="Papaceit M."/>
            <person name="Parisi M.J."/>
            <person name="Parisi M."/>
            <person name="Parts L."/>
            <person name="Pedersen J.S."/>
            <person name="Pesole G."/>
            <person name="Phillippy A.M."/>
            <person name="Ponting C.P."/>
            <person name="Pop M."/>
            <person name="Porcelli D."/>
            <person name="Powell J.R."/>
            <person name="Prohaska S."/>
            <person name="Pruitt K."/>
            <person name="Puig M."/>
            <person name="Quesneville H."/>
            <person name="Ram K.R."/>
            <person name="Rand D."/>
            <person name="Rasmussen M.D."/>
            <person name="Reed L.K."/>
            <person name="Reenan R."/>
            <person name="Reily A."/>
            <person name="Remington K.A."/>
            <person name="Rieger T.T."/>
            <person name="Ritchie M.G."/>
            <person name="Robin C."/>
            <person name="Rogers Y.H."/>
            <person name="Rohde C."/>
            <person name="Rozas J."/>
            <person name="Rubenfield M.J."/>
            <person name="Ruiz A."/>
            <person name="Russo S."/>
            <person name="Salzberg S.L."/>
            <person name="Sanchez-Gracia A."/>
            <person name="Saranga D.J."/>
            <person name="Sato H."/>
            <person name="Schaeffer S.W."/>
            <person name="Schatz M.C."/>
            <person name="Schlenke T."/>
            <person name="Schwartz R."/>
            <person name="Segarra C."/>
            <person name="Singh R.S."/>
            <person name="Sirot L."/>
            <person name="Sirota M."/>
            <person name="Sisneros N.B."/>
            <person name="Smith C.D."/>
            <person name="Smith T.F."/>
            <person name="Spieth J."/>
            <person name="Stage D.E."/>
            <person name="Stark A."/>
            <person name="Stephan W."/>
            <person name="Strausberg R.L."/>
            <person name="Strempel S."/>
            <person name="Sturgill D."/>
            <person name="Sutton G."/>
            <person name="Sutton G.G."/>
            <person name="Tao W."/>
            <person name="Teichmann S."/>
            <person name="Tobari Y.N."/>
            <person name="Tomimura Y."/>
            <person name="Tsolas J.M."/>
            <person name="Valente V.L."/>
            <person name="Venter E."/>
            <person name="Venter J.C."/>
            <person name="Vicario S."/>
            <person name="Vieira F.G."/>
            <person name="Vilella A.J."/>
            <person name="Villasante A."/>
            <person name="Walenz B."/>
            <person name="Wang J."/>
            <person name="Wasserman M."/>
            <person name="Watts T."/>
            <person name="Wilson D."/>
            <person name="Wilson R.K."/>
            <person name="Wing R.A."/>
            <person name="Wolfner M.F."/>
            <person name="Wong A."/>
            <person name="Wong G.K."/>
            <person name="Wu C.I."/>
            <person name="Wu G."/>
            <person name="Yamamoto D."/>
            <person name="Yang H.P."/>
            <person name="Yang S.P."/>
            <person name="Yorke J.A."/>
            <person name="Yoshida K."/>
            <person name="Zdobnov E."/>
            <person name="Zhang P."/>
            <person name="Zhang Y."/>
            <person name="Zimin A.V."/>
            <person name="Baldwin J."/>
            <person name="Abdouelleil A."/>
            <person name="Abdulkadir J."/>
            <person name="Abebe A."/>
            <person name="Abera B."/>
            <person name="Abreu J."/>
            <person name="Acer S.C."/>
            <person name="Aftuck L."/>
            <person name="Alexander A."/>
            <person name="An P."/>
            <person name="Anderson E."/>
            <person name="Anderson S."/>
            <person name="Arachi H."/>
            <person name="Azer M."/>
            <person name="Bachantsang P."/>
            <person name="Barry A."/>
            <person name="Bayul T."/>
            <person name="Berlin A."/>
            <person name="Bessette D."/>
            <person name="Bloom T."/>
            <person name="Blye J."/>
            <person name="Boguslavskiy L."/>
            <person name="Bonnet C."/>
            <person name="Boukhgalter B."/>
            <person name="Bourzgui I."/>
            <person name="Brown A."/>
            <person name="Cahill P."/>
            <person name="Channer S."/>
            <person name="Cheshatsang Y."/>
            <person name="Chuda L."/>
            <person name="Citroen M."/>
            <person name="Collymore A."/>
            <person name="Cooke P."/>
            <person name="Costello M."/>
            <person name="D'Aco K."/>
            <person name="Daza R."/>
            <person name="De Haan G."/>
            <person name="DeGray S."/>
            <person name="DeMaso C."/>
            <person name="Dhargay N."/>
            <person name="Dooley K."/>
            <person name="Dooley E."/>
            <person name="Doricent M."/>
            <person name="Dorje P."/>
            <person name="Dorjee K."/>
            <person name="Dupes A."/>
            <person name="Elong R."/>
            <person name="Falk J."/>
            <person name="Farina A."/>
            <person name="Faro S."/>
            <person name="Ferguson D."/>
            <person name="Fisher S."/>
            <person name="Foley C.D."/>
            <person name="Franke A."/>
            <person name="Friedrich D."/>
            <person name="Gadbois L."/>
            <person name="Gearin G."/>
            <person name="Gearin C.R."/>
            <person name="Giannoukos G."/>
            <person name="Goode T."/>
            <person name="Graham J."/>
            <person name="Grandbois E."/>
            <person name="Grewal S."/>
            <person name="Gyaltsen K."/>
            <person name="Hafez N."/>
            <person name="Hagos B."/>
            <person name="Hall J."/>
            <person name="Henson C."/>
            <person name="Hollinger A."/>
            <person name="Honan T."/>
            <person name="Huard M.D."/>
            <person name="Hughes L."/>
            <person name="Hurhula B."/>
            <person name="Husby M.E."/>
            <person name="Kamat A."/>
            <person name="Kanga B."/>
            <person name="Kashin S."/>
            <person name="Khazanovich D."/>
            <person name="Kisner P."/>
            <person name="Lance K."/>
            <person name="Lara M."/>
            <person name="Lee W."/>
            <person name="Lennon N."/>
            <person name="Letendre F."/>
            <person name="LeVine R."/>
            <person name="Lipovsky A."/>
            <person name="Liu X."/>
            <person name="Liu J."/>
            <person name="Liu S."/>
            <person name="Lokyitsang T."/>
            <person name="Lokyitsang Y."/>
            <person name="Lubonja R."/>
            <person name="Lui A."/>
            <person name="MacDonald P."/>
            <person name="Magnisalis V."/>
            <person name="Maru K."/>
            <person name="Matthews C."/>
            <person name="McCusker W."/>
            <person name="McDonough S."/>
            <person name="Mehta T."/>
            <person name="Meldrim J."/>
            <person name="Meneus L."/>
            <person name="Mihai O."/>
            <person name="Mihalev A."/>
            <person name="Mihova T."/>
            <person name="Mittelman R."/>
            <person name="Mlenga V."/>
            <person name="Montmayeur A."/>
            <person name="Mulrain L."/>
            <person name="Navidi A."/>
            <person name="Naylor J."/>
            <person name="Negash T."/>
            <person name="Nguyen T."/>
            <person name="Nguyen N."/>
            <person name="Nicol R."/>
            <person name="Norbu C."/>
            <person name="Norbu N."/>
            <person name="Novod N."/>
            <person name="O'Neill B."/>
            <person name="Osman S."/>
            <person name="Markiewicz E."/>
            <person name="Oyono O.L."/>
            <person name="Patti C."/>
            <person name="Phunkhang P."/>
            <person name="Pierre F."/>
            <person name="Priest M."/>
            <person name="Raghuraman S."/>
            <person name="Rege F."/>
            <person name="Reyes R."/>
            <person name="Rise C."/>
            <person name="Rogov P."/>
            <person name="Ross K."/>
            <person name="Ryan E."/>
            <person name="Settipalli S."/>
            <person name="Shea T."/>
            <person name="Sherpa N."/>
            <person name="Shi L."/>
            <person name="Shih D."/>
            <person name="Sparrow T."/>
            <person name="Spaulding J."/>
            <person name="Stalker J."/>
            <person name="Stange-Thomann N."/>
            <person name="Stavropoulos S."/>
            <person name="Stone C."/>
            <person name="Strader C."/>
            <person name="Tesfaye S."/>
            <person name="Thomson T."/>
            <person name="Thoulutsang Y."/>
            <person name="Thoulutsang D."/>
            <person name="Topham K."/>
            <person name="Topping I."/>
            <person name="Tsamla T."/>
            <person name="Vassiliev H."/>
            <person name="Vo A."/>
            <person name="Wangchuk T."/>
            <person name="Wangdi T."/>
            <person name="Weiand M."/>
            <person name="Wilkinson J."/>
            <person name="Wilson A."/>
            <person name="Yadav S."/>
            <person name="Young G."/>
            <person name="Yu Q."/>
            <person name="Zembek L."/>
            <person name="Zhong D."/>
            <person name="Zimmer A."/>
            <person name="Zwirko Z."/>
            <person name="Jaffe D.B."/>
            <person name="Alvarez P."/>
            <person name="Brockman W."/>
            <person name="Butler J."/>
            <person name="Chin C."/>
            <person name="Gnerre S."/>
            <person name="Grabherr M."/>
            <person name="Kleber M."/>
            <person name="Mauceli E."/>
            <person name="MacCallum I."/>
        </authorList>
    </citation>
    <scope>NUCLEOTIDE SEQUENCE [LARGE SCALE GENOMIC DNA]</scope>
    <source>
        <strain evidence="5">Tucson 14024-0371.13</strain>
    </source>
</reference>
<keyword evidence="5" id="KW-1185">Reference proteome</keyword>
<name>B3MQL6_DROAN</name>
<evidence type="ECO:0000256" key="1">
    <source>
        <dbReference type="SAM" id="MobiDB-lite"/>
    </source>
</evidence>
<dbReference type="GO" id="GO:0071944">
    <property type="term" value="C:cell periphery"/>
    <property type="evidence" value="ECO:0007669"/>
    <property type="project" value="UniProtKB-ARBA"/>
</dbReference>
<dbReference type="GeneID" id="6503168"/>
<dbReference type="SMART" id="SM00314">
    <property type="entry name" value="RA"/>
    <property type="match status" value="1"/>
</dbReference>
<dbReference type="GO" id="GO:0007015">
    <property type="term" value="P:actin filament organization"/>
    <property type="evidence" value="ECO:0007669"/>
    <property type="project" value="EnsemblMetazoa"/>
</dbReference>
<feature type="compositionally biased region" description="Basic and acidic residues" evidence="1">
    <location>
        <begin position="1178"/>
        <end position="1189"/>
    </location>
</feature>
<dbReference type="SMART" id="SM00233">
    <property type="entry name" value="PH"/>
    <property type="match status" value="1"/>
</dbReference>
<evidence type="ECO:0000259" key="3">
    <source>
        <dbReference type="PROSITE" id="PS50200"/>
    </source>
</evidence>
<dbReference type="Pfam" id="PF21989">
    <property type="entry name" value="RA_2"/>
    <property type="match status" value="1"/>
</dbReference>
<feature type="domain" description="PH" evidence="2">
    <location>
        <begin position="468"/>
        <end position="580"/>
    </location>
</feature>
<feature type="compositionally biased region" description="Gly residues" evidence="1">
    <location>
        <begin position="299"/>
        <end position="309"/>
    </location>
</feature>
<dbReference type="FunCoup" id="B3MQL6">
    <property type="interactions" value="4"/>
</dbReference>
<dbReference type="Gene3D" id="2.30.29.30">
    <property type="entry name" value="Pleckstrin-homology domain (PH domain)/Phosphotyrosine-binding domain (PTB)"/>
    <property type="match status" value="1"/>
</dbReference>
<accession>B3MQL6</accession>
<dbReference type="InterPro" id="IPR029071">
    <property type="entry name" value="Ubiquitin-like_domsf"/>
</dbReference>
<dbReference type="CTD" id="33003"/>
<feature type="region of interest" description="Disordered" evidence="1">
    <location>
        <begin position="657"/>
        <end position="705"/>
    </location>
</feature>
<feature type="compositionally biased region" description="Low complexity" evidence="1">
    <location>
        <begin position="657"/>
        <end position="673"/>
    </location>
</feature>
<dbReference type="InterPro" id="IPR000159">
    <property type="entry name" value="RA_dom"/>
</dbReference>
<protein>
    <recommendedName>
        <fullName evidence="6">Ras-associating domain-containing protein</fullName>
    </recommendedName>
</protein>
<feature type="compositionally biased region" description="Low complexity" evidence="1">
    <location>
        <begin position="935"/>
        <end position="950"/>
    </location>
</feature>
<dbReference type="Proteomes" id="UP000007801">
    <property type="component" value="Unassembled WGS sequence"/>
</dbReference>
<dbReference type="SUPFAM" id="SSF50729">
    <property type="entry name" value="PH domain-like"/>
    <property type="match status" value="1"/>
</dbReference>
<evidence type="ECO:0000313" key="4">
    <source>
        <dbReference type="EMBL" id="EDV44642.2"/>
    </source>
</evidence>
<evidence type="ECO:0008006" key="6">
    <source>
        <dbReference type="Google" id="ProtNLM"/>
    </source>
</evidence>
<feature type="compositionally biased region" description="Low complexity" evidence="1">
    <location>
        <begin position="9"/>
        <end position="24"/>
    </location>
</feature>
<gene>
    <name evidence="4" type="primary">Dana\GF20461</name>
    <name evidence="4" type="synonym">dana_GLEANR_2867</name>
    <name evidence="4" type="ORF">GF20461</name>
</gene>
<dbReference type="SUPFAM" id="SSF54236">
    <property type="entry name" value="Ubiquitin-like"/>
    <property type="match status" value="1"/>
</dbReference>
<feature type="domain" description="Ras-associating" evidence="3">
    <location>
        <begin position="335"/>
        <end position="425"/>
    </location>
</feature>
<dbReference type="PROSITE" id="PS50200">
    <property type="entry name" value="RA"/>
    <property type="match status" value="1"/>
</dbReference>
<dbReference type="InterPro" id="IPR039664">
    <property type="entry name" value="GRB/APBB1IP"/>
</dbReference>
<dbReference type="GO" id="GO:0048699">
    <property type="term" value="P:generation of neurons"/>
    <property type="evidence" value="ECO:0007669"/>
    <property type="project" value="UniProtKB-ARBA"/>
</dbReference>
<dbReference type="CDD" id="cd01259">
    <property type="entry name" value="PH_APBB1IP"/>
    <property type="match status" value="1"/>
</dbReference>
<dbReference type="InterPro" id="IPR011993">
    <property type="entry name" value="PH-like_dom_sf"/>
</dbReference>
<dbReference type="PANTHER" id="PTHR11243">
    <property type="entry name" value="GROWTH FACTOR RECEPTOR-BOUND PROTEIN"/>
    <property type="match status" value="1"/>
</dbReference>
<dbReference type="EMBL" id="CH902621">
    <property type="protein sequence ID" value="EDV44642.2"/>
    <property type="molecule type" value="Genomic_DNA"/>
</dbReference>
<feature type="compositionally biased region" description="Polar residues" evidence="1">
    <location>
        <begin position="976"/>
        <end position="985"/>
    </location>
</feature>
<sequence>MDCGGLAAQQQQQQQQQNQQQQLSIQQQLQQQKALSCLEEAATITNINLKGILVGSAASGPGAGAGTGAGAGAVAPAGGDSPVGAGVKLRRHSDRPLTGEASSIQQSHTYRISMANLEDTQESELDQILGELSLLEHQISYDQATLLLGGAGGAANMSSGVLRPGLPPGGGGGNPMASMSASSSRSHSRTNSTISADVSSCSSSGVSENGHNSSAGGGGMMGSHQTPPPPPHPPVAGMTMGITLGVVTPREPRTESPDNDSAFSDTVSLLSSESSASSNASLQQQQIQQQQQLQQQQMGGLGGGAGHGQRGQVARNGNNISKAAKIQLALHKLEHPSIRRLFVKAFTADGASKSLLVDERMICGHVTRLLADKNHVQMQPVWSLVEHLGDLQMERLFEDHELLVDNLMNWNSDGGNRVLFQQRADKVALFARPELYLPGPQMAPGCQHDDQTRHMLLDEFFEAPVQPALQLDGPLYMKADPKKGWKRYHFVLRTSGLYYFPKEKTKNTRDLACLTLFQGHNVYTGLGWRKKWKAPTDFTFGFKAAVDSSLGKSCRSLKMLCAEDMPTLDRWLTAIRVCKYGKQLWHSHKMLLEDLCLGGGGSGNGNGTGSGGRSDGDAVSQSSFAASMRSESISSISSAVPSQCGSVSSAISSMSSTISTSGRTSRASSSSSSGCLSDDNNGFDSEFTTGTIKRKPSMKPNLPLTTMTRQLKEVGEITICESAGGDAASSPERSGTLTRRHSRRKSQESNGSGTLKRRPVPVVKQQQQQVAEPVAMGGSASSNSSSSNSTPTPTPSICAKPPPGDVASMMCSSTLSLDSLPPPPPPVAFEGADEQDVYGSQLSLASLPPPPPPEDVLAMTYAAGPSSPATPTNINPAPLGMGMGMSGDIRGAMPNSNGALPPAVPAKPVKPAGVLKAAPPYKAPPDYVGPAYQQQQMQAGPPLPAAAPGQKKVSLADSPVRLRRKMCSPKPVLPQRSPSNTLSCHSSVSSGGSGSAYHIYAPGPMLPPRTDLARLSSQSNGSSSGEVTSPKRLQESASNPPRDFLKDLQRVMRKKWQVAQKCKLEPATTPHEVLGFRDFSNEDLLAAHNLNSGANSSHYYRETANVSHWVREHYEYAHNALYENVHGQTNGAGQVGANPMLNLAMNPGAGDAAAGSPPPPPPPAMGAAKKRPPPPPPKRSDKTHLTNRV</sequence>
<feature type="compositionally biased region" description="Low complexity" evidence="1">
    <location>
        <begin position="781"/>
        <end position="791"/>
    </location>
</feature>
<dbReference type="GO" id="GO:0008361">
    <property type="term" value="P:regulation of cell size"/>
    <property type="evidence" value="ECO:0007669"/>
    <property type="project" value="EnsemblMetazoa"/>
</dbReference>
<dbReference type="InParanoid" id="B3MQL6"/>
<organism evidence="4 5">
    <name type="scientific">Drosophila ananassae</name>
    <name type="common">Fruit fly</name>
    <dbReference type="NCBI Taxonomy" id="7217"/>
    <lineage>
        <taxon>Eukaryota</taxon>
        <taxon>Metazoa</taxon>
        <taxon>Ecdysozoa</taxon>
        <taxon>Arthropoda</taxon>
        <taxon>Hexapoda</taxon>
        <taxon>Insecta</taxon>
        <taxon>Pterygota</taxon>
        <taxon>Neoptera</taxon>
        <taxon>Endopterygota</taxon>
        <taxon>Diptera</taxon>
        <taxon>Brachycera</taxon>
        <taxon>Muscomorpha</taxon>
        <taxon>Ephydroidea</taxon>
        <taxon>Drosophilidae</taxon>
        <taxon>Drosophila</taxon>
        <taxon>Sophophora</taxon>
    </lineage>
</organism>
<dbReference type="GO" id="GO:0007444">
    <property type="term" value="P:imaginal disc development"/>
    <property type="evidence" value="ECO:0007669"/>
    <property type="project" value="EnsemblMetazoa"/>
</dbReference>
<dbReference type="Gene3D" id="3.10.20.90">
    <property type="entry name" value="Phosphatidylinositol 3-kinase Catalytic Subunit, Chain A, domain 1"/>
    <property type="match status" value="1"/>
</dbReference>
<dbReference type="GO" id="GO:0019904">
    <property type="term" value="F:protein domain specific binding"/>
    <property type="evidence" value="ECO:0007669"/>
    <property type="project" value="EnsemblMetazoa"/>
</dbReference>
<feature type="compositionally biased region" description="Low complexity" evidence="1">
    <location>
        <begin position="175"/>
        <end position="214"/>
    </location>
</feature>
<proteinExistence type="predicted"/>
<dbReference type="GO" id="GO:0007165">
    <property type="term" value="P:signal transduction"/>
    <property type="evidence" value="ECO:0007669"/>
    <property type="project" value="InterPro"/>
</dbReference>
<dbReference type="HOGENOM" id="CLU_009391_0_0_1"/>
<dbReference type="GO" id="GO:0009653">
    <property type="term" value="P:anatomical structure morphogenesis"/>
    <property type="evidence" value="ECO:0007669"/>
    <property type="project" value="UniProtKB-ARBA"/>
</dbReference>
<feature type="compositionally biased region" description="Polar residues" evidence="1">
    <location>
        <begin position="674"/>
        <end position="691"/>
    </location>
</feature>
<dbReference type="STRING" id="7217.B3MQL6"/>
<dbReference type="KEGG" id="dan:6503168"/>
<dbReference type="GO" id="GO:0048639">
    <property type="term" value="P:positive regulation of developmental growth"/>
    <property type="evidence" value="ECO:0007669"/>
    <property type="project" value="EnsemblMetazoa"/>
</dbReference>